<dbReference type="EMBL" id="AFNW01000049">
    <property type="protein sequence ID" value="EKJ78366.1"/>
    <property type="molecule type" value="Genomic_DNA"/>
</dbReference>
<dbReference type="RefSeq" id="XP_009252866.1">
    <property type="nucleotide sequence ID" value="XM_009254591.1"/>
</dbReference>
<accession>K3UZU1</accession>
<proteinExistence type="predicted"/>
<dbReference type="AlphaFoldDB" id="K3UZU1"/>
<reference evidence="1 2" key="1">
    <citation type="journal article" date="2012" name="PLoS Pathog.">
        <title>Comparative pathogenomics reveals horizontally acquired novel virulence genes in fungi infecting cereal hosts.</title>
        <authorList>
            <person name="Gardiner D.M."/>
            <person name="McDonald M.C."/>
            <person name="Covarelli L."/>
            <person name="Solomon P.S."/>
            <person name="Rusu A.G."/>
            <person name="Marshall M."/>
            <person name="Kazan K."/>
            <person name="Chakraborty S."/>
            <person name="McDonald B.A."/>
            <person name="Manners J.M."/>
        </authorList>
    </citation>
    <scope>NUCLEOTIDE SEQUENCE [LARGE SCALE GENOMIC DNA]</scope>
    <source>
        <strain evidence="1 2">CS3096</strain>
    </source>
</reference>
<sequence length="177" mass="19557">MRRADNAISKRTIPLVVRGYSVRVEALGVIHIIGKDETSASVTYKQQQTGARYELNSINEDVYVDLRRFITSKTFKRPTEGPAEGEGRPEASRKAISAILECILKSTRLIYTTPNAAAQKPYKQHYKAARAVMIGEAGAMAVSEASMVIGDRERDSVQCTGLTIERHEKTGEQLATE</sequence>
<evidence type="ECO:0000313" key="2">
    <source>
        <dbReference type="Proteomes" id="UP000007978"/>
    </source>
</evidence>
<name>K3UZU1_FUSPC</name>
<organism evidence="1 2">
    <name type="scientific">Fusarium pseudograminearum (strain CS3096)</name>
    <name type="common">Wheat and barley crown-rot fungus</name>
    <dbReference type="NCBI Taxonomy" id="1028729"/>
    <lineage>
        <taxon>Eukaryota</taxon>
        <taxon>Fungi</taxon>
        <taxon>Dikarya</taxon>
        <taxon>Ascomycota</taxon>
        <taxon>Pezizomycotina</taxon>
        <taxon>Sordariomycetes</taxon>
        <taxon>Hypocreomycetidae</taxon>
        <taxon>Hypocreales</taxon>
        <taxon>Nectriaceae</taxon>
        <taxon>Fusarium</taxon>
    </lineage>
</organism>
<dbReference type="HOGENOM" id="CLU_1517934_0_0_1"/>
<evidence type="ECO:0000313" key="1">
    <source>
        <dbReference type="EMBL" id="EKJ78366.1"/>
    </source>
</evidence>
<dbReference type="Proteomes" id="UP000007978">
    <property type="component" value="Chromosome 1"/>
</dbReference>
<dbReference type="OrthoDB" id="6513042at2759"/>
<dbReference type="GeneID" id="20360091"/>
<comment type="caution">
    <text evidence="1">The sequence shown here is derived from an EMBL/GenBank/DDBJ whole genome shotgun (WGS) entry which is preliminary data.</text>
</comment>
<gene>
    <name evidence="1" type="ORF">FPSE_01471</name>
</gene>
<dbReference type="KEGG" id="fpu:FPSE_01471"/>
<keyword evidence="2" id="KW-1185">Reference proteome</keyword>
<protein>
    <submittedName>
        <fullName evidence="1">Uncharacterized protein</fullName>
    </submittedName>
</protein>